<name>A0A0F6IBJ0_LEPIR</name>
<dbReference type="EMBL" id="AKWR02000172">
    <property type="protein sequence ID" value="EMJ35415.1"/>
    <property type="molecule type" value="Genomic_DNA"/>
</dbReference>
<dbReference type="AlphaFoldDB" id="A0A0F6IBJ0"/>
<sequence length="48" mass="5792">MFFVRLTFESIQPPSFSLTKKGSILLKIFENRLLFFFKQNRLYYILVG</sequence>
<reference evidence="1 2" key="1">
    <citation type="submission" date="2013-01" db="EMBL/GenBank/DDBJ databases">
        <authorList>
            <person name="Harkins D.M."/>
            <person name="Durkin A.S."/>
            <person name="Brinkac L.M."/>
            <person name="Haft D.H."/>
            <person name="Selengut J.D."/>
            <person name="Sanka R."/>
            <person name="DePew J."/>
            <person name="Purushe J."/>
            <person name="Peacock S.J."/>
            <person name="Thaipadungpanit J."/>
            <person name="Wuthiekanun V.W."/>
            <person name="Day N.P."/>
            <person name="Vinetz J.M."/>
            <person name="Sutton G.G."/>
            <person name="Nierman W.C."/>
            <person name="Fouts D.E."/>
        </authorList>
    </citation>
    <scope>NUCLEOTIDE SEQUENCE [LARGE SCALE GENOMIC DNA]</scope>
    <source>
        <strain evidence="1 2">FPW1039</strain>
    </source>
</reference>
<protein>
    <submittedName>
        <fullName evidence="1">Uncharacterized protein</fullName>
    </submittedName>
</protein>
<dbReference type="Proteomes" id="UP000012164">
    <property type="component" value="Unassembled WGS sequence"/>
</dbReference>
<proteinExistence type="predicted"/>
<evidence type="ECO:0000313" key="2">
    <source>
        <dbReference type="Proteomes" id="UP000012164"/>
    </source>
</evidence>
<accession>A0A0F6IBJ0</accession>
<evidence type="ECO:0000313" key="1">
    <source>
        <dbReference type="EMBL" id="EMJ35415.1"/>
    </source>
</evidence>
<gene>
    <name evidence="1" type="ORF">LEP1GSC079_5223</name>
</gene>
<comment type="caution">
    <text evidence="1">The sequence shown here is derived from an EMBL/GenBank/DDBJ whole genome shotgun (WGS) entry which is preliminary data.</text>
</comment>
<organism evidence="1 2">
    <name type="scientific">Leptospira interrogans str. FPW1039</name>
    <dbReference type="NCBI Taxonomy" id="1193040"/>
    <lineage>
        <taxon>Bacteria</taxon>
        <taxon>Pseudomonadati</taxon>
        <taxon>Spirochaetota</taxon>
        <taxon>Spirochaetia</taxon>
        <taxon>Leptospirales</taxon>
        <taxon>Leptospiraceae</taxon>
        <taxon>Leptospira</taxon>
    </lineage>
</organism>